<comment type="catalytic activity">
    <reaction evidence="1">
        <text>Release of any N-terminal amino acid, including proline, that is linked to proline, even from a dipeptide or tripeptide.</text>
        <dbReference type="EC" id="3.4.11.9"/>
    </reaction>
</comment>
<dbReference type="GO" id="GO:0070006">
    <property type="term" value="F:metalloaminopeptidase activity"/>
    <property type="evidence" value="ECO:0007669"/>
    <property type="project" value="InterPro"/>
</dbReference>
<keyword evidence="6" id="KW-0378">Hydrolase</keyword>
<dbReference type="AlphaFoldDB" id="A0A7Y6IK84"/>
<dbReference type="RefSeq" id="WP_175599190.1">
    <property type="nucleotide sequence ID" value="NZ_JABWGO010000001.1"/>
</dbReference>
<evidence type="ECO:0000256" key="4">
    <source>
        <dbReference type="ARBA" id="ARBA00012574"/>
    </source>
</evidence>
<dbReference type="EMBL" id="JABWGO010000001">
    <property type="protein sequence ID" value="NUW39687.1"/>
    <property type="molecule type" value="Genomic_DNA"/>
</dbReference>
<protein>
    <recommendedName>
        <fullName evidence="4">Xaa-Pro aminopeptidase</fullName>
        <ecNumber evidence="4">3.4.11.9</ecNumber>
    </recommendedName>
</protein>
<dbReference type="GO" id="GO:0030145">
    <property type="term" value="F:manganese ion binding"/>
    <property type="evidence" value="ECO:0007669"/>
    <property type="project" value="InterPro"/>
</dbReference>
<keyword evidence="9" id="KW-0645">Protease</keyword>
<evidence type="ECO:0000256" key="1">
    <source>
        <dbReference type="ARBA" id="ARBA00001424"/>
    </source>
</evidence>
<dbReference type="InterPro" id="IPR036005">
    <property type="entry name" value="Creatinase/aminopeptidase-like"/>
</dbReference>
<comment type="cofactor">
    <cofactor evidence="2">
        <name>Mn(2+)</name>
        <dbReference type="ChEBI" id="CHEBI:29035"/>
    </cofactor>
</comment>
<evidence type="ECO:0000256" key="3">
    <source>
        <dbReference type="ARBA" id="ARBA00008766"/>
    </source>
</evidence>
<reference evidence="9 10" key="1">
    <citation type="submission" date="2020-06" db="EMBL/GenBank/DDBJ databases">
        <authorList>
            <person name="Chanama M."/>
        </authorList>
    </citation>
    <scope>NUCLEOTIDE SEQUENCE [LARGE SCALE GENOMIC DNA]</scope>
    <source>
        <strain evidence="9 10">TBRC6557</strain>
    </source>
</reference>
<dbReference type="Gene3D" id="3.40.350.10">
    <property type="entry name" value="Creatinase/prolidase N-terminal domain"/>
    <property type="match status" value="1"/>
</dbReference>
<dbReference type="GO" id="GO:0005829">
    <property type="term" value="C:cytosol"/>
    <property type="evidence" value="ECO:0007669"/>
    <property type="project" value="TreeGrafter"/>
</dbReference>
<dbReference type="EC" id="3.4.11.9" evidence="4"/>
<dbReference type="Gene3D" id="3.90.230.10">
    <property type="entry name" value="Creatinase/methionine aminopeptidase superfamily"/>
    <property type="match status" value="1"/>
</dbReference>
<proteinExistence type="inferred from homology"/>
<keyword evidence="10" id="KW-1185">Reference proteome</keyword>
<comment type="caution">
    <text evidence="9">The sequence shown here is derived from an EMBL/GenBank/DDBJ whole genome shotgun (WGS) entry which is preliminary data.</text>
</comment>
<dbReference type="SMART" id="SM01011">
    <property type="entry name" value="AMP_N"/>
    <property type="match status" value="1"/>
</dbReference>
<dbReference type="InterPro" id="IPR007865">
    <property type="entry name" value="Aminopep_P_N"/>
</dbReference>
<dbReference type="PANTHER" id="PTHR43226">
    <property type="entry name" value="XAA-PRO AMINOPEPTIDASE 3"/>
    <property type="match status" value="1"/>
</dbReference>
<feature type="domain" description="Aminopeptidase P N-terminal" evidence="8">
    <location>
        <begin position="37"/>
        <end position="171"/>
    </location>
</feature>
<dbReference type="InterPro" id="IPR029149">
    <property type="entry name" value="Creatin/AminoP/Spt16_N"/>
</dbReference>
<keyword evidence="5" id="KW-0479">Metal-binding</keyword>
<evidence type="ECO:0000256" key="5">
    <source>
        <dbReference type="ARBA" id="ARBA00022723"/>
    </source>
</evidence>
<dbReference type="GO" id="GO:0006508">
    <property type="term" value="P:proteolysis"/>
    <property type="evidence" value="ECO:0007669"/>
    <property type="project" value="TreeGrafter"/>
</dbReference>
<evidence type="ECO:0000259" key="8">
    <source>
        <dbReference type="SMART" id="SM01011"/>
    </source>
</evidence>
<evidence type="ECO:0000313" key="9">
    <source>
        <dbReference type="EMBL" id="NUW39687.1"/>
    </source>
</evidence>
<sequence>MTEQLNTGSHDLPVTEALAAFMRTGWADTRRAGVEPLPVAPWAAKRRAALAARFPGERLVVPSGTLRTRSNDCDHRFRPHSAYAYLTGAGEPDDVLVVEPSGEATLYLRPRSPREEGEEFYRDRRYGEFWVGRRPDLAEASALYQMECAHIRDLDLKGPARVLRGVDARVDALVPSGGGDAELESFLAEMRLVKDEWEVGELQAAVDATARGFEDVVRALPAALGHPRGERYLEGVFGLRSRLEGNAVGYESIVASGAHACVLHWIRNDGRLRDGDLLLLDAGVETDTLYTADVTRTLPLSGRFGTVQRQVYDLVYEAQQAAIAALRPGARFRDFHLAAMRVISEGLRDWGLLKDPVDALMESGLYRRYTLCSSGHMLGLDVHDCARARAETYLDGVLEEGQVLTVEPGLYLQPDDLTLPEEFRGLGVRIEDDLVITADGARLMSDALPRRADDVESWMASLLR</sequence>
<evidence type="ECO:0000256" key="6">
    <source>
        <dbReference type="ARBA" id="ARBA00022801"/>
    </source>
</evidence>
<dbReference type="InterPro" id="IPR052433">
    <property type="entry name" value="X-Pro_dipept-like"/>
</dbReference>
<dbReference type="Pfam" id="PF05195">
    <property type="entry name" value="AMP_N"/>
    <property type="match status" value="1"/>
</dbReference>
<evidence type="ECO:0000256" key="7">
    <source>
        <dbReference type="ARBA" id="ARBA00023211"/>
    </source>
</evidence>
<accession>A0A7Y6IK84</accession>
<comment type="similarity">
    <text evidence="3">Belongs to the peptidase M24B family.</text>
</comment>
<keyword evidence="9" id="KW-0031">Aminopeptidase</keyword>
<gene>
    <name evidence="9" type="ORF">HT134_06005</name>
</gene>
<dbReference type="Pfam" id="PF00557">
    <property type="entry name" value="Peptidase_M24"/>
    <property type="match status" value="1"/>
</dbReference>
<name>A0A7Y6IK84_9ACTN</name>
<dbReference type="SUPFAM" id="SSF55920">
    <property type="entry name" value="Creatinase/aminopeptidase"/>
    <property type="match status" value="1"/>
</dbReference>
<dbReference type="CDD" id="cd01087">
    <property type="entry name" value="Prolidase"/>
    <property type="match status" value="1"/>
</dbReference>
<dbReference type="Proteomes" id="UP000546126">
    <property type="component" value="Unassembled WGS sequence"/>
</dbReference>
<organism evidence="9 10">
    <name type="scientific">Nonomuraea rhodomycinica</name>
    <dbReference type="NCBI Taxonomy" id="1712872"/>
    <lineage>
        <taxon>Bacteria</taxon>
        <taxon>Bacillati</taxon>
        <taxon>Actinomycetota</taxon>
        <taxon>Actinomycetes</taxon>
        <taxon>Streptosporangiales</taxon>
        <taxon>Streptosporangiaceae</taxon>
        <taxon>Nonomuraea</taxon>
    </lineage>
</organism>
<evidence type="ECO:0000256" key="2">
    <source>
        <dbReference type="ARBA" id="ARBA00001936"/>
    </source>
</evidence>
<dbReference type="SUPFAM" id="SSF53092">
    <property type="entry name" value="Creatinase/prolidase N-terminal domain"/>
    <property type="match status" value="1"/>
</dbReference>
<dbReference type="PANTHER" id="PTHR43226:SF4">
    <property type="entry name" value="XAA-PRO AMINOPEPTIDASE 3"/>
    <property type="match status" value="1"/>
</dbReference>
<dbReference type="InterPro" id="IPR000994">
    <property type="entry name" value="Pept_M24"/>
</dbReference>
<keyword evidence="7" id="KW-0464">Manganese</keyword>
<evidence type="ECO:0000313" key="10">
    <source>
        <dbReference type="Proteomes" id="UP000546126"/>
    </source>
</evidence>